<proteinExistence type="predicted"/>
<dbReference type="GO" id="GO:0003841">
    <property type="term" value="F:1-acylglycerol-3-phosphate O-acyltransferase activity"/>
    <property type="evidence" value="ECO:0007669"/>
    <property type="project" value="TreeGrafter"/>
</dbReference>
<sequence length="261" mass="28586">MIRRLPLPLPDLLRRPHDVLRLALGWLFLALICLSWGVIALPLRLVLTARRGRPLGRRAAMRSFRLYLWGLSALGACRFELDELDSLRDAGPLVLVANHPGLLDAPLLISRLPNVACIMKASLLDNPLFGAAARLAGYIRNDAPLSMVLAASRELQSGGQLLLFPEGGRSRHHPVSPFAPTAALIARRAGVAVQTLIIETDSPYLSKGWPALKTPLLPIRFRVRLGERFEPETDTRELTRAIEQHIVGALTPQPAAAESLA</sequence>
<keyword evidence="4" id="KW-0472">Membrane</keyword>
<evidence type="ECO:0000256" key="2">
    <source>
        <dbReference type="ARBA" id="ARBA00022679"/>
    </source>
</evidence>
<organism evidence="6 7">
    <name type="scientific">Crenobacter cavernae</name>
    <dbReference type="NCBI Taxonomy" id="2290923"/>
    <lineage>
        <taxon>Bacteria</taxon>
        <taxon>Pseudomonadati</taxon>
        <taxon>Pseudomonadota</taxon>
        <taxon>Betaproteobacteria</taxon>
        <taxon>Neisseriales</taxon>
        <taxon>Neisseriaceae</taxon>
        <taxon>Crenobacter</taxon>
    </lineage>
</organism>
<dbReference type="OrthoDB" id="9812274at2"/>
<dbReference type="EMBL" id="CP031337">
    <property type="protein sequence ID" value="AXK38932.1"/>
    <property type="molecule type" value="Genomic_DNA"/>
</dbReference>
<gene>
    <name evidence="6" type="ORF">DWG20_05505</name>
</gene>
<evidence type="ECO:0000256" key="4">
    <source>
        <dbReference type="SAM" id="Phobius"/>
    </source>
</evidence>
<dbReference type="RefSeq" id="WP_115432867.1">
    <property type="nucleotide sequence ID" value="NZ_CP031337.1"/>
</dbReference>
<protein>
    <submittedName>
        <fullName evidence="6">1-acyl-sn-glycerol-3-phosphate acyltransferase</fullName>
    </submittedName>
</protein>
<dbReference type="KEGG" id="ccah:DWG20_05505"/>
<dbReference type="AlphaFoldDB" id="A0A345Y4T0"/>
<keyword evidence="3 6" id="KW-0012">Acyltransferase</keyword>
<feature type="transmembrane region" description="Helical" evidence="4">
    <location>
        <begin position="20"/>
        <end position="43"/>
    </location>
</feature>
<keyword evidence="4" id="KW-0812">Transmembrane</keyword>
<keyword evidence="4" id="KW-1133">Transmembrane helix</keyword>
<dbReference type="CDD" id="cd07989">
    <property type="entry name" value="LPLAT_AGPAT-like"/>
    <property type="match status" value="1"/>
</dbReference>
<evidence type="ECO:0000313" key="6">
    <source>
        <dbReference type="EMBL" id="AXK38932.1"/>
    </source>
</evidence>
<dbReference type="Pfam" id="PF01553">
    <property type="entry name" value="Acyltransferase"/>
    <property type="match status" value="1"/>
</dbReference>
<accession>A0A345Y4T0</accession>
<dbReference type="InterPro" id="IPR002123">
    <property type="entry name" value="Plipid/glycerol_acylTrfase"/>
</dbReference>
<dbReference type="SUPFAM" id="SSF69593">
    <property type="entry name" value="Glycerol-3-phosphate (1)-acyltransferase"/>
    <property type="match status" value="1"/>
</dbReference>
<dbReference type="GO" id="GO:0006654">
    <property type="term" value="P:phosphatidic acid biosynthetic process"/>
    <property type="evidence" value="ECO:0007669"/>
    <property type="project" value="TreeGrafter"/>
</dbReference>
<feature type="domain" description="Phospholipid/glycerol acyltransferase" evidence="5">
    <location>
        <begin position="93"/>
        <end position="201"/>
    </location>
</feature>
<evidence type="ECO:0000256" key="3">
    <source>
        <dbReference type="ARBA" id="ARBA00023315"/>
    </source>
</evidence>
<evidence type="ECO:0000313" key="7">
    <source>
        <dbReference type="Proteomes" id="UP000254537"/>
    </source>
</evidence>
<reference evidence="6 7" key="1">
    <citation type="submission" date="2018-07" db="EMBL/GenBank/DDBJ databases">
        <title>Crenobacter cavernae sp. nov., isolated from a karst cave.</title>
        <authorList>
            <person name="Zhu H."/>
        </authorList>
    </citation>
    <scope>NUCLEOTIDE SEQUENCE [LARGE SCALE GENOMIC DNA]</scope>
    <source>
        <strain evidence="6 7">K1W11S-77</strain>
    </source>
</reference>
<dbReference type="Proteomes" id="UP000254537">
    <property type="component" value="Chromosome"/>
</dbReference>
<evidence type="ECO:0000259" key="5">
    <source>
        <dbReference type="SMART" id="SM00563"/>
    </source>
</evidence>
<keyword evidence="2 6" id="KW-0808">Transferase</keyword>
<comment type="pathway">
    <text evidence="1">Lipid metabolism.</text>
</comment>
<evidence type="ECO:0000256" key="1">
    <source>
        <dbReference type="ARBA" id="ARBA00005189"/>
    </source>
</evidence>
<dbReference type="PANTHER" id="PTHR10434:SF66">
    <property type="entry name" value="PHOSPHOLIPID_GLYCEROL ACYLTRANSFERASE DOMAIN-CONTAINING PROTEIN"/>
    <property type="match status" value="1"/>
</dbReference>
<name>A0A345Y4T0_9NEIS</name>
<dbReference type="SMART" id="SM00563">
    <property type="entry name" value="PlsC"/>
    <property type="match status" value="1"/>
</dbReference>
<dbReference type="PANTHER" id="PTHR10434">
    <property type="entry name" value="1-ACYL-SN-GLYCEROL-3-PHOSPHATE ACYLTRANSFERASE"/>
    <property type="match status" value="1"/>
</dbReference>